<dbReference type="AlphaFoldDB" id="A0A6N7Z443"/>
<name>A0A6N7Z443_9PSEU</name>
<gene>
    <name evidence="1" type="ORF">GKO32_13590</name>
</gene>
<dbReference type="OrthoDB" id="5188615at2"/>
<protein>
    <recommendedName>
        <fullName evidence="3">DUF3800 domain-containing protein</fullName>
    </recommendedName>
</protein>
<dbReference type="EMBL" id="WMBA01000017">
    <property type="protein sequence ID" value="MTD55004.1"/>
    <property type="molecule type" value="Genomic_DNA"/>
</dbReference>
<sequence length="177" mass="19792">MSVHAFVDESGRDSSYIVCVSIVDPAQLGPARRQLSSLLLPGQRELHFKKEKPRRRRLLADRIAALPTTSWIYATSCTPKTAEQDRQRCLAEAVRDLLAIGARRVVIDSRQEQDRHDEATIYEGLGGRPSETGVVYEHHESTSTPLLWIPDAVAWCYGAGGDWRRRIESAVAKVAKV</sequence>
<dbReference type="RefSeq" id="WP_154757209.1">
    <property type="nucleotide sequence ID" value="NZ_WMBA01000017.1"/>
</dbReference>
<keyword evidence="2" id="KW-1185">Reference proteome</keyword>
<reference evidence="1 2" key="1">
    <citation type="submission" date="2019-11" db="EMBL/GenBank/DDBJ databases">
        <title>Draft genome of Amycolatopsis RM579.</title>
        <authorList>
            <person name="Duangmal K."/>
            <person name="Mingma R."/>
        </authorList>
    </citation>
    <scope>NUCLEOTIDE SEQUENCE [LARGE SCALE GENOMIC DNA]</scope>
    <source>
        <strain evidence="1 2">RM579</strain>
    </source>
</reference>
<evidence type="ECO:0000313" key="2">
    <source>
        <dbReference type="Proteomes" id="UP000440096"/>
    </source>
</evidence>
<dbReference type="Proteomes" id="UP000440096">
    <property type="component" value="Unassembled WGS sequence"/>
</dbReference>
<evidence type="ECO:0000313" key="1">
    <source>
        <dbReference type="EMBL" id="MTD55004.1"/>
    </source>
</evidence>
<comment type="caution">
    <text evidence="1">The sequence shown here is derived from an EMBL/GenBank/DDBJ whole genome shotgun (WGS) entry which is preliminary data.</text>
</comment>
<organism evidence="1 2">
    <name type="scientific">Amycolatopsis pithecellobii</name>
    <dbReference type="NCBI Taxonomy" id="664692"/>
    <lineage>
        <taxon>Bacteria</taxon>
        <taxon>Bacillati</taxon>
        <taxon>Actinomycetota</taxon>
        <taxon>Actinomycetes</taxon>
        <taxon>Pseudonocardiales</taxon>
        <taxon>Pseudonocardiaceae</taxon>
        <taxon>Amycolatopsis</taxon>
    </lineage>
</organism>
<evidence type="ECO:0008006" key="3">
    <source>
        <dbReference type="Google" id="ProtNLM"/>
    </source>
</evidence>
<accession>A0A6N7Z443</accession>
<proteinExistence type="predicted"/>